<dbReference type="Pfam" id="PF22055">
    <property type="entry name" value="MvaT_DBD"/>
    <property type="match status" value="1"/>
</dbReference>
<evidence type="ECO:0000313" key="5">
    <source>
        <dbReference type="Proteomes" id="UP000638986"/>
    </source>
</evidence>
<evidence type="ECO:0000313" key="2">
    <source>
        <dbReference type="EMBL" id="MBH3440916.1"/>
    </source>
</evidence>
<dbReference type="RefSeq" id="WP_112297457.1">
    <property type="nucleotide sequence ID" value="NZ_JAAMQY010000010.1"/>
</dbReference>
<dbReference type="EMBL" id="JADTXM010000015">
    <property type="protein sequence ID" value="MBH3440916.1"/>
    <property type="molecule type" value="Genomic_DNA"/>
</dbReference>
<reference evidence="3 4" key="1">
    <citation type="submission" date="2018-06" db="EMBL/GenBank/DDBJ databases">
        <authorList>
            <consortium name="Pathogen Informatics"/>
            <person name="Doyle S."/>
        </authorList>
    </citation>
    <scope>NUCLEOTIDE SEQUENCE [LARGE SCALE GENOMIC DNA]</scope>
    <source>
        <strain evidence="3 4">NCTC11842</strain>
    </source>
</reference>
<dbReference type="Proteomes" id="UP000250443">
    <property type="component" value="Unassembled WGS sequence"/>
</dbReference>
<dbReference type="CDD" id="cd16170">
    <property type="entry name" value="MvaT_DBD"/>
    <property type="match status" value="1"/>
</dbReference>
<proteinExistence type="predicted"/>
<dbReference type="InterPro" id="IPR035616">
    <property type="entry name" value="MvaT_DBD"/>
</dbReference>
<protein>
    <submittedName>
        <fullName evidence="2">DNA binding protein</fullName>
    </submittedName>
    <submittedName>
        <fullName evidence="3">Transcriptional regulator</fullName>
    </submittedName>
</protein>
<gene>
    <name evidence="2" type="ORF">I5Q09_19725</name>
    <name evidence="3" type="ORF">NCTC11842_00128</name>
</gene>
<name>A0A2X2BYB6_PSELU</name>
<dbReference type="NCBIfam" id="NF041859">
    <property type="entry name" value="silencer_MvaTU"/>
    <property type="match status" value="1"/>
</dbReference>
<sequence length="118" mass="13712">MSLLQTYFEKKRALEALTREITALEQDDALKRDLEFAEKLKRLVAEYGTDLGQIISIIDPANILNGSERKQRRSREKVYINPRTSERVVAKTLRHPILKAWISQYGREVVDSWVQPEA</sequence>
<organism evidence="3 4">
    <name type="scientific">Pseudomonas luteola</name>
    <dbReference type="NCBI Taxonomy" id="47886"/>
    <lineage>
        <taxon>Bacteria</taxon>
        <taxon>Pseudomonadati</taxon>
        <taxon>Pseudomonadota</taxon>
        <taxon>Gammaproteobacteria</taxon>
        <taxon>Pseudomonadales</taxon>
        <taxon>Pseudomonadaceae</taxon>
        <taxon>Pseudomonas</taxon>
    </lineage>
</organism>
<dbReference type="AlphaFoldDB" id="A0A2X2BYB6"/>
<reference evidence="2 5" key="2">
    <citation type="submission" date="2020-11" db="EMBL/GenBank/DDBJ databases">
        <title>Enhanced detection system for hospital associated transmission using whole genome sequencing surveillance.</title>
        <authorList>
            <person name="Harrison L.H."/>
            <person name="Van Tyne D."/>
            <person name="Marsh J.W."/>
            <person name="Griffith M.P."/>
            <person name="Snyder D.J."/>
            <person name="Cooper V.S."/>
            <person name="Mustapha M."/>
        </authorList>
    </citation>
    <scope>NUCLEOTIDE SEQUENCE [LARGE SCALE GENOMIC DNA]</scope>
    <source>
        <strain evidence="2 5">PSB00013</strain>
    </source>
</reference>
<accession>A0A2X2BYB6</accession>
<evidence type="ECO:0000259" key="1">
    <source>
        <dbReference type="Pfam" id="PF22055"/>
    </source>
</evidence>
<feature type="domain" description="MvaT DNA-binding" evidence="1">
    <location>
        <begin position="77"/>
        <end position="113"/>
    </location>
</feature>
<evidence type="ECO:0000313" key="3">
    <source>
        <dbReference type="EMBL" id="SPY99983.1"/>
    </source>
</evidence>
<dbReference type="EMBL" id="UAUF01000002">
    <property type="protein sequence ID" value="SPY99983.1"/>
    <property type="molecule type" value="Genomic_DNA"/>
</dbReference>
<evidence type="ECO:0000313" key="4">
    <source>
        <dbReference type="Proteomes" id="UP000250443"/>
    </source>
</evidence>
<dbReference type="Proteomes" id="UP000638986">
    <property type="component" value="Unassembled WGS sequence"/>
</dbReference>